<feature type="region of interest" description="Disordered" evidence="3">
    <location>
        <begin position="1"/>
        <end position="57"/>
    </location>
</feature>
<protein>
    <recommendedName>
        <fullName evidence="4">Xylanolytic transcriptional activator regulatory domain-containing protein</fullName>
    </recommendedName>
</protein>
<evidence type="ECO:0000259" key="4">
    <source>
        <dbReference type="SMART" id="SM00906"/>
    </source>
</evidence>
<dbReference type="AlphaFoldDB" id="A0AAD9Z4U5"/>
<sequence>MDWPSNPSPEAQRPSAPRVSGLREDLTHAPTNPIPRIRSGQRAPLTPTVSDIETDRYAKHDGFHDVDADDDTLDPGLQIGRLRITERVSSFFRPQLASEIASVLSQHNELNPPYNPQPALGISDYQLPYYPQLNPDYSPSWHDSTLKPPSGLLLSASQCPPEWGNYFPSREEIHILYHQYYAAVDPLAHLIHKPSFDTECFGLSSSLPTLEQAPASFRALLLAVCLAAAVSLSPMQSQLQLGIKKQNELVGKLKVATEKALIDANYTKSVKVQTLQAFTIYMIPQCRAEVSRSHTVLVGALIRLAERAGLHRETKGSAISSAERQVRRLLWHQICFLDLRTAETQGPQPTIRDDEFDTPLPLNVDDIALDATNNQSLFGGQWTDSTFTLIRYECNMVHRAIFRKRVEIDNKTTDLKSVRRWVDKRKTSIEEKYLNHLNERIPIQQYAKVAGRLLTARFNAMLLKRHLQEDKDTAFQHELQDTLVQSSLAICDNAAILDTTSHLAPWSWYAGAYQQYHTSIFLLTEIYRNPRMPRADRIGAVLDHIFGAPSVSSRERNRDVLRILAAKLDEYLNIRKVKNAESAVHSLPTDMVSGLAPNFTLMDPEQRINEWQSEMYYNQDYMQEMIPTTTDDWWSYQPQYAVAEHPMSRNMWTEDFGMNPGMV</sequence>
<comment type="caution">
    <text evidence="5">The sequence shown here is derived from an EMBL/GenBank/DDBJ whole genome shotgun (WGS) entry which is preliminary data.</text>
</comment>
<evidence type="ECO:0000256" key="1">
    <source>
        <dbReference type="ARBA" id="ARBA00004123"/>
    </source>
</evidence>
<evidence type="ECO:0000256" key="3">
    <source>
        <dbReference type="SAM" id="MobiDB-lite"/>
    </source>
</evidence>
<proteinExistence type="predicted"/>
<dbReference type="SMART" id="SM00906">
    <property type="entry name" value="Fungal_trans"/>
    <property type="match status" value="1"/>
</dbReference>
<dbReference type="EMBL" id="JASNWA010000009">
    <property type="protein sequence ID" value="KAK3170342.1"/>
    <property type="molecule type" value="Genomic_DNA"/>
</dbReference>
<gene>
    <name evidence="5" type="ORF">OEA41_009729</name>
</gene>
<dbReference type="InterPro" id="IPR007219">
    <property type="entry name" value="XnlR_reg_dom"/>
</dbReference>
<evidence type="ECO:0000313" key="5">
    <source>
        <dbReference type="EMBL" id="KAK3170342.1"/>
    </source>
</evidence>
<name>A0AAD9Z4U5_9LECA</name>
<feature type="domain" description="Xylanolytic transcriptional activator regulatory" evidence="4">
    <location>
        <begin position="294"/>
        <end position="367"/>
    </location>
</feature>
<reference evidence="5" key="1">
    <citation type="submission" date="2022-11" db="EMBL/GenBank/DDBJ databases">
        <title>Chromosomal genome sequence assembly and mating type (MAT) locus characterization of the leprose asexual lichenized fungus Lepraria neglecta (Nyl.) Erichsen.</title>
        <authorList>
            <person name="Allen J.L."/>
            <person name="Pfeffer B."/>
        </authorList>
    </citation>
    <scope>NUCLEOTIDE SEQUENCE</scope>
    <source>
        <strain evidence="5">Allen 5258</strain>
    </source>
</reference>
<dbReference type="PANTHER" id="PTHR31001">
    <property type="entry name" value="UNCHARACTERIZED TRANSCRIPTIONAL REGULATORY PROTEIN"/>
    <property type="match status" value="1"/>
</dbReference>
<accession>A0AAD9Z4U5</accession>
<dbReference type="CDD" id="cd12148">
    <property type="entry name" value="fungal_TF_MHR"/>
    <property type="match status" value="1"/>
</dbReference>
<keyword evidence="6" id="KW-1185">Reference proteome</keyword>
<dbReference type="GO" id="GO:0003677">
    <property type="term" value="F:DNA binding"/>
    <property type="evidence" value="ECO:0007669"/>
    <property type="project" value="InterPro"/>
</dbReference>
<evidence type="ECO:0000313" key="6">
    <source>
        <dbReference type="Proteomes" id="UP001276659"/>
    </source>
</evidence>
<evidence type="ECO:0000256" key="2">
    <source>
        <dbReference type="ARBA" id="ARBA00023242"/>
    </source>
</evidence>
<dbReference type="GO" id="GO:0005634">
    <property type="term" value="C:nucleus"/>
    <property type="evidence" value="ECO:0007669"/>
    <property type="project" value="UniProtKB-SubCell"/>
</dbReference>
<dbReference type="GO" id="GO:0008270">
    <property type="term" value="F:zinc ion binding"/>
    <property type="evidence" value="ECO:0007669"/>
    <property type="project" value="InterPro"/>
</dbReference>
<dbReference type="GO" id="GO:0006351">
    <property type="term" value="P:DNA-templated transcription"/>
    <property type="evidence" value="ECO:0007669"/>
    <property type="project" value="InterPro"/>
</dbReference>
<dbReference type="PANTHER" id="PTHR31001:SF40">
    <property type="entry name" value="ZN(II)2CYS6 TRANSCRIPTION FACTOR (EUROFUNG)"/>
    <property type="match status" value="1"/>
</dbReference>
<dbReference type="InterPro" id="IPR050613">
    <property type="entry name" value="Sec_Metabolite_Reg"/>
</dbReference>
<dbReference type="Pfam" id="PF04082">
    <property type="entry name" value="Fungal_trans"/>
    <property type="match status" value="1"/>
</dbReference>
<dbReference type="Proteomes" id="UP001276659">
    <property type="component" value="Unassembled WGS sequence"/>
</dbReference>
<keyword evidence="2" id="KW-0539">Nucleus</keyword>
<organism evidence="5 6">
    <name type="scientific">Lepraria neglecta</name>
    <dbReference type="NCBI Taxonomy" id="209136"/>
    <lineage>
        <taxon>Eukaryota</taxon>
        <taxon>Fungi</taxon>
        <taxon>Dikarya</taxon>
        <taxon>Ascomycota</taxon>
        <taxon>Pezizomycotina</taxon>
        <taxon>Lecanoromycetes</taxon>
        <taxon>OSLEUM clade</taxon>
        <taxon>Lecanoromycetidae</taxon>
        <taxon>Lecanorales</taxon>
        <taxon>Lecanorineae</taxon>
        <taxon>Stereocaulaceae</taxon>
        <taxon>Lepraria</taxon>
    </lineage>
</organism>
<comment type="subcellular location">
    <subcellularLocation>
        <location evidence="1">Nucleus</location>
    </subcellularLocation>
</comment>